<dbReference type="RefSeq" id="WP_129255259.1">
    <property type="nucleotide sequence ID" value="NZ_SAXA01000014.1"/>
</dbReference>
<dbReference type="InterPro" id="IPR006260">
    <property type="entry name" value="TonB/TolA_C"/>
</dbReference>
<gene>
    <name evidence="12" type="ORF">EO244_13730</name>
</gene>
<keyword evidence="4" id="KW-1003">Cell membrane</keyword>
<dbReference type="CDD" id="cd07341">
    <property type="entry name" value="M56_BlaR1_MecR1_like"/>
    <property type="match status" value="1"/>
</dbReference>
<evidence type="ECO:0000256" key="1">
    <source>
        <dbReference type="ARBA" id="ARBA00004383"/>
    </source>
</evidence>
<dbReference type="GO" id="GO:0015031">
    <property type="term" value="P:protein transport"/>
    <property type="evidence" value="ECO:0007669"/>
    <property type="project" value="UniProtKB-KW"/>
</dbReference>
<dbReference type="FunFam" id="3.30.1150.10:FF:000002">
    <property type="entry name" value="Energy transducer TonB"/>
    <property type="match status" value="1"/>
</dbReference>
<keyword evidence="13" id="KW-1185">Reference proteome</keyword>
<comment type="similarity">
    <text evidence="2">Belongs to the TonB family.</text>
</comment>
<dbReference type="Pfam" id="PF05569">
    <property type="entry name" value="Peptidase_M56"/>
    <property type="match status" value="1"/>
</dbReference>
<organism evidence="12 13">
    <name type="scientific">Ancylomarina salipaludis</name>
    <dbReference type="NCBI Taxonomy" id="2501299"/>
    <lineage>
        <taxon>Bacteria</taxon>
        <taxon>Pseudomonadati</taxon>
        <taxon>Bacteroidota</taxon>
        <taxon>Bacteroidia</taxon>
        <taxon>Marinilabiliales</taxon>
        <taxon>Marinifilaceae</taxon>
        <taxon>Ancylomarina</taxon>
    </lineage>
</organism>
<sequence length="424" mass="47639">MNDLYIYLLKSSAALALFYGVYHFFLQDEKFYKGIRFYLASSLLMAFILPLVKMDFAIANSAGNSNIVLLLNAINLSSKTSESTGLLENFSSSQLFTGLYVLICFILILRSVIRICKTQRVIKNNPKDEFEGQELIKVDEDTPNFSFLGKIVINNKNLNTESFRNIIAHEKVHVEQKHWIDLLLVELTTIVLWFNPFVWLFERAIKQTHELLADEGVIAQGCNIGQYQASILNQIMGVEVMGLANNFNCSITKKRMIMMTKTNTSKNRMLRLLFIIPAIAIALTLNLKCTSENEKPVEEELITISKGDQTTIKSDIVNGEQIFAVCEEMPQFPGGEKALQTWISQNVKYPAEAQKNSIEGRVFISFVVNKDGAVKDVKIARGASPSLDAEGLRVVSAMPKWTPGKQRGEAVSVQYTVPINFALK</sequence>
<evidence type="ECO:0000256" key="7">
    <source>
        <dbReference type="ARBA" id="ARBA00022927"/>
    </source>
</evidence>
<name>A0A4Q1JK15_9BACT</name>
<dbReference type="PROSITE" id="PS52015">
    <property type="entry name" value="TONB_CTD"/>
    <property type="match status" value="1"/>
</dbReference>
<keyword evidence="6 10" id="KW-0812">Transmembrane</keyword>
<evidence type="ECO:0000256" key="4">
    <source>
        <dbReference type="ARBA" id="ARBA00022475"/>
    </source>
</evidence>
<feature type="transmembrane region" description="Helical" evidence="10">
    <location>
        <begin position="6"/>
        <end position="25"/>
    </location>
</feature>
<evidence type="ECO:0000256" key="2">
    <source>
        <dbReference type="ARBA" id="ARBA00006555"/>
    </source>
</evidence>
<feature type="domain" description="TonB C-terminal" evidence="11">
    <location>
        <begin position="334"/>
        <end position="424"/>
    </location>
</feature>
<dbReference type="GO" id="GO:0055085">
    <property type="term" value="P:transmembrane transport"/>
    <property type="evidence" value="ECO:0007669"/>
    <property type="project" value="InterPro"/>
</dbReference>
<dbReference type="NCBIfam" id="TIGR01352">
    <property type="entry name" value="tonB_Cterm"/>
    <property type="match status" value="1"/>
</dbReference>
<feature type="transmembrane region" description="Helical" evidence="10">
    <location>
        <begin position="95"/>
        <end position="113"/>
    </location>
</feature>
<evidence type="ECO:0000256" key="8">
    <source>
        <dbReference type="ARBA" id="ARBA00022989"/>
    </source>
</evidence>
<dbReference type="InterPro" id="IPR008756">
    <property type="entry name" value="Peptidase_M56"/>
</dbReference>
<dbReference type="OrthoDB" id="9814002at2"/>
<proteinExistence type="inferred from homology"/>
<keyword evidence="3" id="KW-0813">Transport</keyword>
<dbReference type="SUPFAM" id="SSF74653">
    <property type="entry name" value="TolA/TonB C-terminal domain"/>
    <property type="match status" value="1"/>
</dbReference>
<evidence type="ECO:0000256" key="6">
    <source>
        <dbReference type="ARBA" id="ARBA00022692"/>
    </source>
</evidence>
<dbReference type="InterPro" id="IPR003538">
    <property type="entry name" value="TonB"/>
</dbReference>
<dbReference type="InterPro" id="IPR037682">
    <property type="entry name" value="TonB_C"/>
</dbReference>
<dbReference type="EMBL" id="SAXA01000014">
    <property type="protein sequence ID" value="RXQ89838.1"/>
    <property type="molecule type" value="Genomic_DNA"/>
</dbReference>
<feature type="transmembrane region" description="Helical" evidence="10">
    <location>
        <begin position="269"/>
        <end position="287"/>
    </location>
</feature>
<accession>A0A4Q1JK15</accession>
<dbReference type="GO" id="GO:0031992">
    <property type="term" value="F:energy transducer activity"/>
    <property type="evidence" value="ECO:0007669"/>
    <property type="project" value="InterPro"/>
</dbReference>
<evidence type="ECO:0000256" key="10">
    <source>
        <dbReference type="SAM" id="Phobius"/>
    </source>
</evidence>
<evidence type="ECO:0000259" key="11">
    <source>
        <dbReference type="PROSITE" id="PS52015"/>
    </source>
</evidence>
<reference evidence="12 13" key="1">
    <citation type="submission" date="2019-01" db="EMBL/GenBank/DDBJ databases">
        <title>Ancylomarina salipaludis sp. nov., isolated from a salt marsh.</title>
        <authorList>
            <person name="Yoon J.-H."/>
        </authorList>
    </citation>
    <scope>NUCLEOTIDE SEQUENCE [LARGE SCALE GENOMIC DNA]</scope>
    <source>
        <strain evidence="12 13">SHSM-M15</strain>
    </source>
</reference>
<evidence type="ECO:0000256" key="3">
    <source>
        <dbReference type="ARBA" id="ARBA00022448"/>
    </source>
</evidence>
<keyword evidence="8 10" id="KW-1133">Transmembrane helix</keyword>
<dbReference type="Proteomes" id="UP000289703">
    <property type="component" value="Unassembled WGS sequence"/>
</dbReference>
<dbReference type="GO" id="GO:0098797">
    <property type="term" value="C:plasma membrane protein complex"/>
    <property type="evidence" value="ECO:0007669"/>
    <property type="project" value="TreeGrafter"/>
</dbReference>
<keyword evidence="5" id="KW-0997">Cell inner membrane</keyword>
<feature type="transmembrane region" description="Helical" evidence="10">
    <location>
        <begin position="37"/>
        <end position="59"/>
    </location>
</feature>
<evidence type="ECO:0000256" key="5">
    <source>
        <dbReference type="ARBA" id="ARBA00022519"/>
    </source>
</evidence>
<evidence type="ECO:0000256" key="9">
    <source>
        <dbReference type="ARBA" id="ARBA00023136"/>
    </source>
</evidence>
<dbReference type="GO" id="GO:0030288">
    <property type="term" value="C:outer membrane-bounded periplasmic space"/>
    <property type="evidence" value="ECO:0007669"/>
    <property type="project" value="InterPro"/>
</dbReference>
<dbReference type="GO" id="GO:0015891">
    <property type="term" value="P:siderophore transport"/>
    <property type="evidence" value="ECO:0007669"/>
    <property type="project" value="InterPro"/>
</dbReference>
<comment type="subcellular location">
    <subcellularLocation>
        <location evidence="1">Cell inner membrane</location>
        <topology evidence="1">Single-pass membrane protein</topology>
        <orientation evidence="1">Periplasmic side</orientation>
    </subcellularLocation>
</comment>
<dbReference type="PANTHER" id="PTHR33446:SF2">
    <property type="entry name" value="PROTEIN TONB"/>
    <property type="match status" value="1"/>
</dbReference>
<dbReference type="PRINTS" id="PR01374">
    <property type="entry name" value="TONBPROTEIN"/>
</dbReference>
<evidence type="ECO:0000313" key="12">
    <source>
        <dbReference type="EMBL" id="RXQ89838.1"/>
    </source>
</evidence>
<evidence type="ECO:0000313" key="13">
    <source>
        <dbReference type="Proteomes" id="UP000289703"/>
    </source>
</evidence>
<dbReference type="Gene3D" id="3.30.1150.10">
    <property type="match status" value="1"/>
</dbReference>
<keyword evidence="9 10" id="KW-0472">Membrane</keyword>
<dbReference type="AlphaFoldDB" id="A0A4Q1JK15"/>
<dbReference type="PANTHER" id="PTHR33446">
    <property type="entry name" value="PROTEIN TONB-RELATED"/>
    <property type="match status" value="1"/>
</dbReference>
<dbReference type="Pfam" id="PF03544">
    <property type="entry name" value="TonB_C"/>
    <property type="match status" value="1"/>
</dbReference>
<dbReference type="InterPro" id="IPR051045">
    <property type="entry name" value="TonB-dependent_transducer"/>
</dbReference>
<protein>
    <submittedName>
        <fullName evidence="12">M56 family peptidase</fullName>
    </submittedName>
</protein>
<keyword evidence="7" id="KW-0653">Protein transport</keyword>
<comment type="caution">
    <text evidence="12">The sequence shown here is derived from an EMBL/GenBank/DDBJ whole genome shotgun (WGS) entry which is preliminary data.</text>
</comment>